<evidence type="ECO:0000313" key="2">
    <source>
        <dbReference type="EMBL" id="VAX38078.1"/>
    </source>
</evidence>
<dbReference type="PANTHER" id="PTHR31876">
    <property type="entry name" value="COV-LIKE PROTEIN 1"/>
    <property type="match status" value="1"/>
</dbReference>
<feature type="transmembrane region" description="Helical" evidence="1">
    <location>
        <begin position="7"/>
        <end position="29"/>
    </location>
</feature>
<sequence>MFNNLKKYFLSGLVIFLPIALTAYLLYLGVTTIDGILAKFIEPYFLNKFGFYFRGISFFLGIYIIIVIGFFARNLVGHRIHQFFEKLLLKLPFFRQVYPALKEMAVFLFSQEQLKSFKQVVLVEYPRKGAYAFGFLTGEKSADELCAKTGQNLCNVFVPSAPGPLTGFIVLFPKEEVIFTDITIEEAFKFILSGGVVNPN</sequence>
<organism evidence="2">
    <name type="scientific">hydrothermal vent metagenome</name>
    <dbReference type="NCBI Taxonomy" id="652676"/>
    <lineage>
        <taxon>unclassified sequences</taxon>
        <taxon>metagenomes</taxon>
        <taxon>ecological metagenomes</taxon>
    </lineage>
</organism>
<protein>
    <submittedName>
        <fullName evidence="2">Uncharacterized membrane anchored protein Mext_4159</fullName>
    </submittedName>
</protein>
<proteinExistence type="predicted"/>
<dbReference type="EMBL" id="UOGJ01000150">
    <property type="protein sequence ID" value="VAX38078.1"/>
    <property type="molecule type" value="Genomic_DNA"/>
</dbReference>
<reference evidence="2" key="1">
    <citation type="submission" date="2018-06" db="EMBL/GenBank/DDBJ databases">
        <authorList>
            <person name="Zhirakovskaya E."/>
        </authorList>
    </citation>
    <scope>NUCLEOTIDE SEQUENCE</scope>
</reference>
<keyword evidence="1" id="KW-0472">Membrane</keyword>
<dbReference type="PANTHER" id="PTHR31876:SF26">
    <property type="entry name" value="PROTEIN LIKE COV 2"/>
    <property type="match status" value="1"/>
</dbReference>
<accession>A0A3B1DPS2</accession>
<keyword evidence="1" id="KW-0812">Transmembrane</keyword>
<dbReference type="Pfam" id="PF04367">
    <property type="entry name" value="DUF502"/>
    <property type="match status" value="1"/>
</dbReference>
<dbReference type="InterPro" id="IPR007462">
    <property type="entry name" value="COV1-like"/>
</dbReference>
<gene>
    <name evidence="2" type="ORF">MNBD_UNCLBAC01-1344</name>
</gene>
<name>A0A3B1DPS2_9ZZZZ</name>
<keyword evidence="1" id="KW-1133">Transmembrane helix</keyword>
<dbReference type="AlphaFoldDB" id="A0A3B1DPS2"/>
<feature type="transmembrane region" description="Helical" evidence="1">
    <location>
        <begin position="49"/>
        <end position="72"/>
    </location>
</feature>
<evidence type="ECO:0000256" key="1">
    <source>
        <dbReference type="SAM" id="Phobius"/>
    </source>
</evidence>